<organism evidence="1">
    <name type="scientific">uncultured Caudovirales phage</name>
    <dbReference type="NCBI Taxonomy" id="2100421"/>
    <lineage>
        <taxon>Viruses</taxon>
        <taxon>Duplodnaviria</taxon>
        <taxon>Heunggongvirae</taxon>
        <taxon>Uroviricota</taxon>
        <taxon>Caudoviricetes</taxon>
        <taxon>Peduoviridae</taxon>
        <taxon>Maltschvirus</taxon>
        <taxon>Maltschvirus maltsch</taxon>
    </lineage>
</organism>
<sequence>MAYVYVLEYSYPYDCANNVTIWDSKDAAYKQAAHDIQYTIRDSWDMTDATECKDAKEINDMIKCGDYEGAVYYFNRCDSNEGDRYESWSVSDQTVRSNATTPSVFSDDYFESDEDDDDCDSDECDCEDKSKSEEVYQATESGATCRGPCGGYNEYTYADKRDGTFICYACKMMAEAFKPTS</sequence>
<dbReference type="EMBL" id="LR797252">
    <property type="protein sequence ID" value="CAB4196708.1"/>
    <property type="molecule type" value="Genomic_DNA"/>
</dbReference>
<name>A0A6J5RSZ1_9CAUD</name>
<evidence type="ECO:0000313" key="1">
    <source>
        <dbReference type="EMBL" id="CAB4196708.1"/>
    </source>
</evidence>
<reference evidence="1" key="1">
    <citation type="submission" date="2020-05" db="EMBL/GenBank/DDBJ databases">
        <authorList>
            <person name="Chiriac C."/>
            <person name="Salcher M."/>
            <person name="Ghai R."/>
            <person name="Kavagutti S V."/>
        </authorList>
    </citation>
    <scope>NUCLEOTIDE SEQUENCE</scope>
</reference>
<protein>
    <submittedName>
        <fullName evidence="1">Uncharacterized protein</fullName>
    </submittedName>
</protein>
<gene>
    <name evidence="1" type="ORF">UFOVP1290_228</name>
</gene>
<proteinExistence type="predicted"/>
<accession>A0A6J5RSZ1</accession>